<dbReference type="SUPFAM" id="SSF49464">
    <property type="entry name" value="Carboxypeptidase regulatory domain-like"/>
    <property type="match status" value="1"/>
</dbReference>
<organism evidence="2 3">
    <name type="scientific">Hymenobacter qilianensis</name>
    <dbReference type="NCBI Taxonomy" id="1385715"/>
    <lineage>
        <taxon>Bacteria</taxon>
        <taxon>Pseudomonadati</taxon>
        <taxon>Bacteroidota</taxon>
        <taxon>Cytophagia</taxon>
        <taxon>Cytophagales</taxon>
        <taxon>Hymenobacteraceae</taxon>
        <taxon>Hymenobacter</taxon>
    </lineage>
</organism>
<sequence length="151" mass="15749">MTSLVTLKALNRPMLALMIAGSCLLSNFAHANDPTAKDKKGKVATPAAPVVTEAAPVSVSSTAATVVLTGRIRNEEGQPLAGATVYLQGSAVAVTTDEQGIFSLEVPAAGKKTLRYGYGGYQDRDVVVSSSAPFTMSLHPSNETAKQRKDQ</sequence>
<keyword evidence="1" id="KW-0732">Signal</keyword>
<evidence type="ECO:0000313" key="2">
    <source>
        <dbReference type="EMBL" id="QNP52004.1"/>
    </source>
</evidence>
<name>A0A7H0GUN8_9BACT</name>
<dbReference type="AlphaFoldDB" id="A0A7H0GUN8"/>
<dbReference type="Proteomes" id="UP000516093">
    <property type="component" value="Chromosome"/>
</dbReference>
<feature type="signal peptide" evidence="1">
    <location>
        <begin position="1"/>
        <end position="31"/>
    </location>
</feature>
<dbReference type="Pfam" id="PF13715">
    <property type="entry name" value="CarbopepD_reg_2"/>
    <property type="match status" value="1"/>
</dbReference>
<dbReference type="GO" id="GO:0004180">
    <property type="term" value="F:carboxypeptidase activity"/>
    <property type="evidence" value="ECO:0007669"/>
    <property type="project" value="UniProtKB-KW"/>
</dbReference>
<gene>
    <name evidence="2" type="ORF">H9L05_19180</name>
</gene>
<reference evidence="2 3" key="1">
    <citation type="submission" date="2020-08" db="EMBL/GenBank/DDBJ databases">
        <title>Genome sequence of Hymenobacter qilianensis JCM 19763T.</title>
        <authorList>
            <person name="Hyun D.-W."/>
            <person name="Bae J.-W."/>
        </authorList>
    </citation>
    <scope>NUCLEOTIDE SEQUENCE [LARGE SCALE GENOMIC DNA]</scope>
    <source>
        <strain evidence="2 3">JCM 19763</strain>
    </source>
</reference>
<keyword evidence="3" id="KW-1185">Reference proteome</keyword>
<keyword evidence="2" id="KW-0645">Protease</keyword>
<proteinExistence type="predicted"/>
<evidence type="ECO:0000313" key="3">
    <source>
        <dbReference type="Proteomes" id="UP000516093"/>
    </source>
</evidence>
<dbReference type="Gene3D" id="2.60.40.1120">
    <property type="entry name" value="Carboxypeptidase-like, regulatory domain"/>
    <property type="match status" value="1"/>
</dbReference>
<protein>
    <submittedName>
        <fullName evidence="2">Carboxypeptidase-like regulatory domain-containing protein</fullName>
    </submittedName>
</protein>
<keyword evidence="2" id="KW-0121">Carboxypeptidase</keyword>
<dbReference type="EMBL" id="CP060784">
    <property type="protein sequence ID" value="QNP52004.1"/>
    <property type="molecule type" value="Genomic_DNA"/>
</dbReference>
<dbReference type="KEGG" id="hqi:H9L05_19180"/>
<evidence type="ECO:0000256" key="1">
    <source>
        <dbReference type="SAM" id="SignalP"/>
    </source>
</evidence>
<dbReference type="InterPro" id="IPR008969">
    <property type="entry name" value="CarboxyPept-like_regulatory"/>
</dbReference>
<accession>A0A7H0GUN8</accession>
<keyword evidence="2" id="KW-0378">Hydrolase</keyword>
<dbReference type="RefSeq" id="WP_187732272.1">
    <property type="nucleotide sequence ID" value="NZ_BMFN01000002.1"/>
</dbReference>
<feature type="chain" id="PRO_5028804818" evidence="1">
    <location>
        <begin position="32"/>
        <end position="151"/>
    </location>
</feature>